<organism evidence="1 2">
    <name type="scientific">Pseudoduganella chitinolytica</name>
    <dbReference type="NCBI Taxonomy" id="34070"/>
    <lineage>
        <taxon>Bacteria</taxon>
        <taxon>Pseudomonadati</taxon>
        <taxon>Pseudomonadota</taxon>
        <taxon>Betaproteobacteria</taxon>
        <taxon>Burkholderiales</taxon>
        <taxon>Oxalobacteraceae</taxon>
        <taxon>Telluria group</taxon>
        <taxon>Pseudoduganella</taxon>
    </lineage>
</organism>
<dbReference type="RefSeq" id="WP_277414210.1">
    <property type="nucleotide sequence ID" value="NZ_CP119083.1"/>
</dbReference>
<keyword evidence="2" id="KW-1185">Reference proteome</keyword>
<dbReference type="EMBL" id="CP119083">
    <property type="protein sequence ID" value="WEF31438.1"/>
    <property type="molecule type" value="Genomic_DNA"/>
</dbReference>
<dbReference type="Gene3D" id="2.60.120.620">
    <property type="entry name" value="q2cbj1_9rhob like domain"/>
    <property type="match status" value="1"/>
</dbReference>
<dbReference type="Proteomes" id="UP001216510">
    <property type="component" value="Chromosome"/>
</dbReference>
<name>A0ABY8B8X6_9BURK</name>
<protein>
    <recommendedName>
        <fullName evidence="3">Prolyl 4-hydroxylase alpha subunit Fe(2+) 2OG dioxygenase domain-containing protein</fullName>
    </recommendedName>
</protein>
<sequence>MSPFDSPRIVDDFFDSTEFESIACFFNDIDWRFGWGSNTAGESLRHWNKHFAGGGKSARTPCDVELAENINCGPVVDAWKSIKDKLLPGHSLLRCYANAHTFGLDGTIHRDNPKDIPAVTTILYCHRMWPLPWGGETVFYDVENSLIRSAVFSKPGRVVQFYGSEPHAAKSPSRVCRELRITLVFKSIHIDDLKKLDFFD</sequence>
<evidence type="ECO:0000313" key="1">
    <source>
        <dbReference type="EMBL" id="WEF31438.1"/>
    </source>
</evidence>
<gene>
    <name evidence="1" type="ORF">PX653_18480</name>
</gene>
<reference evidence="1 2" key="1">
    <citation type="submission" date="2023-02" db="EMBL/GenBank/DDBJ databases">
        <title>Gemone sequence of Telluria chitinolytica ACM 3522T.</title>
        <authorList>
            <person name="Frediansyah A."/>
            <person name="Miess H."/>
            <person name="Gross H."/>
        </authorList>
    </citation>
    <scope>NUCLEOTIDE SEQUENCE [LARGE SCALE GENOMIC DNA]</scope>
    <source>
        <strain evidence="1 2">ACM 3522</strain>
    </source>
</reference>
<proteinExistence type="predicted"/>
<evidence type="ECO:0000313" key="2">
    <source>
        <dbReference type="Proteomes" id="UP001216510"/>
    </source>
</evidence>
<accession>A0ABY8B8X6</accession>
<evidence type="ECO:0008006" key="3">
    <source>
        <dbReference type="Google" id="ProtNLM"/>
    </source>
</evidence>